<protein>
    <submittedName>
        <fullName evidence="2">Reverse transcriptase domain, reverse transcriptase zinc-binding domain protein</fullName>
    </submittedName>
</protein>
<proteinExistence type="predicted"/>
<feature type="domain" description="Reverse transcriptase zinc-binding" evidence="1">
    <location>
        <begin position="374"/>
        <end position="423"/>
    </location>
</feature>
<evidence type="ECO:0000313" key="2">
    <source>
        <dbReference type="EMBL" id="GJU01623.1"/>
    </source>
</evidence>
<keyword evidence="2" id="KW-0695">RNA-directed DNA polymerase</keyword>
<accession>A0ABQ5IQX9</accession>
<name>A0ABQ5IQX9_9ASTR</name>
<dbReference type="Pfam" id="PF13966">
    <property type="entry name" value="zf-RVT"/>
    <property type="match status" value="1"/>
</dbReference>
<keyword evidence="3" id="KW-1185">Reference proteome</keyword>
<dbReference type="GO" id="GO:0003964">
    <property type="term" value="F:RNA-directed DNA polymerase activity"/>
    <property type="evidence" value="ECO:0007669"/>
    <property type="project" value="UniProtKB-KW"/>
</dbReference>
<evidence type="ECO:0000259" key="1">
    <source>
        <dbReference type="Pfam" id="PF13966"/>
    </source>
</evidence>
<evidence type="ECO:0000313" key="3">
    <source>
        <dbReference type="Proteomes" id="UP001151760"/>
    </source>
</evidence>
<sequence length="502" mass="57038">MKKPLRKLLHAQGNIHDRVTKLRTELDEVQTALDRNPSSTMLREEDGVYLTAFTQALIDEERFLKQKAKIDWLKVGNSNLAFFHRSVKERVSRTRIDCIHGQDNVVYEGSAVPHLFVNHYTNFLGTKSSTTTLNQVGLFGRKLNASKAEAMIREVTNEEIKRDMFSIGNDKAPSPNSYTSVFYKKAWNIVGNDVCSAVHDFFVNGKLLQEVNHTILTLLPKVHSAKITFDVLEEFKEASGLVPSTPKSTVFLCNVLDQVKSSILNLMPFEEGILPIKYLGVPLISTRLLHKDCKILGKAKVAWEDVCLPKIEGGLVIWKLHTFNVALMSSHVWKILTNQETLAINTGGFNMQEKVVDIVHENAWACNTRLDGNEKKVKTQDRLWKWDVGNDVDLNLLRCPLCKLQPDSYEHLFFECSYSSNVWKSVLRVPEFPDIPPIWTNIMAWIVPLAETKNVTCIVGHLIVAAMSYYIETSVNQFQEKDASGQYKEDMETAMARVMEAY</sequence>
<comment type="caution">
    <text evidence="2">The sequence shown here is derived from an EMBL/GenBank/DDBJ whole genome shotgun (WGS) entry which is preliminary data.</text>
</comment>
<organism evidence="2 3">
    <name type="scientific">Tanacetum coccineum</name>
    <dbReference type="NCBI Taxonomy" id="301880"/>
    <lineage>
        <taxon>Eukaryota</taxon>
        <taxon>Viridiplantae</taxon>
        <taxon>Streptophyta</taxon>
        <taxon>Embryophyta</taxon>
        <taxon>Tracheophyta</taxon>
        <taxon>Spermatophyta</taxon>
        <taxon>Magnoliopsida</taxon>
        <taxon>eudicotyledons</taxon>
        <taxon>Gunneridae</taxon>
        <taxon>Pentapetalae</taxon>
        <taxon>asterids</taxon>
        <taxon>campanulids</taxon>
        <taxon>Asterales</taxon>
        <taxon>Asteraceae</taxon>
        <taxon>Asteroideae</taxon>
        <taxon>Anthemideae</taxon>
        <taxon>Anthemidinae</taxon>
        <taxon>Tanacetum</taxon>
    </lineage>
</organism>
<keyword evidence="2" id="KW-0808">Transferase</keyword>
<reference evidence="2" key="1">
    <citation type="journal article" date="2022" name="Int. J. Mol. Sci.">
        <title>Draft Genome of Tanacetum Coccineum: Genomic Comparison of Closely Related Tanacetum-Family Plants.</title>
        <authorList>
            <person name="Yamashiro T."/>
            <person name="Shiraishi A."/>
            <person name="Nakayama K."/>
            <person name="Satake H."/>
        </authorList>
    </citation>
    <scope>NUCLEOTIDE SEQUENCE</scope>
</reference>
<gene>
    <name evidence="2" type="ORF">Tco_1111961</name>
</gene>
<dbReference type="PANTHER" id="PTHR33116:SF84">
    <property type="entry name" value="RNA-DIRECTED DNA POLYMERASE"/>
    <property type="match status" value="1"/>
</dbReference>
<dbReference type="EMBL" id="BQNB010020981">
    <property type="protein sequence ID" value="GJU01623.1"/>
    <property type="molecule type" value="Genomic_DNA"/>
</dbReference>
<dbReference type="Proteomes" id="UP001151760">
    <property type="component" value="Unassembled WGS sequence"/>
</dbReference>
<dbReference type="PANTHER" id="PTHR33116">
    <property type="entry name" value="REVERSE TRANSCRIPTASE ZINC-BINDING DOMAIN-CONTAINING PROTEIN-RELATED-RELATED"/>
    <property type="match status" value="1"/>
</dbReference>
<keyword evidence="2" id="KW-0548">Nucleotidyltransferase</keyword>
<dbReference type="InterPro" id="IPR026960">
    <property type="entry name" value="RVT-Znf"/>
</dbReference>
<reference evidence="2" key="2">
    <citation type="submission" date="2022-01" db="EMBL/GenBank/DDBJ databases">
        <authorList>
            <person name="Yamashiro T."/>
            <person name="Shiraishi A."/>
            <person name="Satake H."/>
            <person name="Nakayama K."/>
        </authorList>
    </citation>
    <scope>NUCLEOTIDE SEQUENCE</scope>
</reference>